<dbReference type="PANTHER" id="PTHR22768">
    <property type="entry name" value="DNA REPLICATION COMPLEX GINS PROTEIN PSF3"/>
    <property type="match status" value="1"/>
</dbReference>
<protein>
    <recommendedName>
        <fullName evidence="3 6">DNA replication complex GINS protein PSF3</fullName>
    </recommendedName>
</protein>
<evidence type="ECO:0000259" key="7">
    <source>
        <dbReference type="Pfam" id="PF05916"/>
    </source>
</evidence>
<keyword evidence="5 6" id="KW-0539">Nucleus</keyword>
<dbReference type="PANTHER" id="PTHR22768:SF0">
    <property type="entry name" value="DNA REPLICATION COMPLEX GINS PROTEIN PSF3"/>
    <property type="match status" value="1"/>
</dbReference>
<comment type="function">
    <text evidence="6">The GINS complex plays an essential role in the initiation of DNA replication.</text>
</comment>
<dbReference type="InterPro" id="IPR010492">
    <property type="entry name" value="GINS_Psf3"/>
</dbReference>
<dbReference type="Proteomes" id="UP000605846">
    <property type="component" value="Unassembled WGS sequence"/>
</dbReference>
<dbReference type="GO" id="GO:0000811">
    <property type="term" value="C:GINS complex"/>
    <property type="evidence" value="ECO:0007669"/>
    <property type="project" value="UniProtKB-UniRule"/>
</dbReference>
<keyword evidence="4 6" id="KW-0235">DNA replication</keyword>
<dbReference type="GO" id="GO:1902975">
    <property type="term" value="P:mitotic DNA replication initiation"/>
    <property type="evidence" value="ECO:0007669"/>
    <property type="project" value="TreeGrafter"/>
</dbReference>
<dbReference type="Pfam" id="PF05916">
    <property type="entry name" value="Sld5"/>
    <property type="match status" value="1"/>
</dbReference>
<feature type="domain" description="GINS subunit" evidence="7">
    <location>
        <begin position="95"/>
        <end position="172"/>
    </location>
</feature>
<dbReference type="CDD" id="cd11713">
    <property type="entry name" value="GINS_A_psf3"/>
    <property type="match status" value="1"/>
</dbReference>
<dbReference type="CDD" id="cd21693">
    <property type="entry name" value="GINS_B_Psf3"/>
    <property type="match status" value="1"/>
</dbReference>
<dbReference type="SUPFAM" id="SSF158573">
    <property type="entry name" value="GINS helical bundle-like"/>
    <property type="match status" value="1"/>
</dbReference>
<proteinExistence type="inferred from homology"/>
<dbReference type="Gene3D" id="1.20.58.2050">
    <property type="match status" value="1"/>
</dbReference>
<gene>
    <name evidence="8" type="primary">PSF3</name>
    <name evidence="8" type="ORF">EC973_009133</name>
</gene>
<dbReference type="EMBL" id="JABAYA010000086">
    <property type="protein sequence ID" value="KAF7725987.1"/>
    <property type="molecule type" value="Genomic_DNA"/>
</dbReference>
<accession>A0A8H7BPI4</accession>
<evidence type="ECO:0000256" key="6">
    <source>
        <dbReference type="RuleBase" id="RU367161"/>
    </source>
</evidence>
<dbReference type="SUPFAM" id="SSF160059">
    <property type="entry name" value="PriA/YqbF domain"/>
    <property type="match status" value="1"/>
</dbReference>
<dbReference type="AlphaFoldDB" id="A0A8H7BPI4"/>
<name>A0A8H7BPI4_9FUNG</name>
<dbReference type="InterPro" id="IPR036224">
    <property type="entry name" value="GINS_bundle-like_dom_sf"/>
</dbReference>
<evidence type="ECO:0000256" key="4">
    <source>
        <dbReference type="ARBA" id="ARBA00022705"/>
    </source>
</evidence>
<comment type="caution">
    <text evidence="8">The sequence shown here is derived from an EMBL/GenBank/DDBJ whole genome shotgun (WGS) entry which is preliminary data.</text>
</comment>
<organism evidence="8 9">
    <name type="scientific">Apophysomyces ossiformis</name>
    <dbReference type="NCBI Taxonomy" id="679940"/>
    <lineage>
        <taxon>Eukaryota</taxon>
        <taxon>Fungi</taxon>
        <taxon>Fungi incertae sedis</taxon>
        <taxon>Mucoromycota</taxon>
        <taxon>Mucoromycotina</taxon>
        <taxon>Mucoromycetes</taxon>
        <taxon>Mucorales</taxon>
        <taxon>Mucorineae</taxon>
        <taxon>Mucoraceae</taxon>
        <taxon>Apophysomyces</taxon>
    </lineage>
</organism>
<comment type="subunit">
    <text evidence="6">Component of the GINS complex.</text>
</comment>
<dbReference type="OrthoDB" id="10251744at2759"/>
<keyword evidence="9" id="KW-1185">Reference proteome</keyword>
<evidence type="ECO:0000313" key="8">
    <source>
        <dbReference type="EMBL" id="KAF7725987.1"/>
    </source>
</evidence>
<comment type="subcellular location">
    <subcellularLocation>
        <location evidence="1 6">Nucleus</location>
    </subcellularLocation>
</comment>
<evidence type="ECO:0000256" key="1">
    <source>
        <dbReference type="ARBA" id="ARBA00004123"/>
    </source>
</evidence>
<dbReference type="InterPro" id="IPR021151">
    <property type="entry name" value="GINS_A"/>
</dbReference>
<dbReference type="InterPro" id="IPR038437">
    <property type="entry name" value="GINS_Psf3_sf"/>
</dbReference>
<evidence type="ECO:0000256" key="3">
    <source>
        <dbReference type="ARBA" id="ARBA00015140"/>
    </source>
</evidence>
<sequence>MENDEYYDIDSILAEHTKIPCIFLHDIDAEANVQGDDSIVSKSDLLKHITNRKGKIRANTRIELPYWMAKTLAQFTLPNGEKLLTVEIPKTYGKRVRNALAAGALNVDFRILCPYFYTFGTKLVELVRDEDLAPTLSEAFKTRLKEIMDYSQSGVNAVGQEFLHRLDETENECKYFFFWPKEMISFCFLHVVLKAGQHSSSQARQWRNRSLHQLKSTDIKARFTTHTLSSSSSQ</sequence>
<reference evidence="8" key="1">
    <citation type="submission" date="2020-01" db="EMBL/GenBank/DDBJ databases">
        <title>Genome Sequencing of Three Apophysomyces-Like Fungal Strains Confirms a Novel Fungal Genus in the Mucoromycota with divergent Burkholderia-like Endosymbiotic Bacteria.</title>
        <authorList>
            <person name="Stajich J.E."/>
            <person name="Macias A.M."/>
            <person name="Carter-House D."/>
            <person name="Lovett B."/>
            <person name="Kasson L.R."/>
            <person name="Berry K."/>
            <person name="Grigoriev I."/>
            <person name="Chang Y."/>
            <person name="Spatafora J."/>
            <person name="Kasson M.T."/>
        </authorList>
    </citation>
    <scope>NUCLEOTIDE SEQUENCE</scope>
    <source>
        <strain evidence="8">NRRL A-21654</strain>
    </source>
</reference>
<evidence type="ECO:0000313" key="9">
    <source>
        <dbReference type="Proteomes" id="UP000605846"/>
    </source>
</evidence>
<evidence type="ECO:0000256" key="2">
    <source>
        <dbReference type="ARBA" id="ARBA00006343"/>
    </source>
</evidence>
<comment type="similarity">
    <text evidence="2 6">Belongs to the GINS3/PSF3 family.</text>
</comment>
<evidence type="ECO:0000256" key="5">
    <source>
        <dbReference type="ARBA" id="ARBA00023242"/>
    </source>
</evidence>